<dbReference type="AlphaFoldDB" id="A0A6M0QSP4"/>
<gene>
    <name evidence="1" type="ORF">G4Z14_06135</name>
</gene>
<proteinExistence type="predicted"/>
<sequence length="177" mass="19077">MAEFTLSLPRIMPSLGTIHWHHLVKGVAGKAEMNLFNSFDRDEATVVGFGIGALLISGSGQETVLCQRLAGLGCRVEMCEDIYSALDRVVDGGEVFDLIVVDCDTAGGITLGQRANALLRASGRCVPMILISRDCTQQSFPTSRHEPTVLRAPHSAAALRVGFEHAMQERLLIARAS</sequence>
<dbReference type="EMBL" id="JAAIVJ010000002">
    <property type="protein sequence ID" value="NEY89874.1"/>
    <property type="molecule type" value="Genomic_DNA"/>
</dbReference>
<name>A0A6M0QSP4_9RHOB</name>
<accession>A0A6M0QSP4</accession>
<dbReference type="RefSeq" id="WP_164623904.1">
    <property type="nucleotide sequence ID" value="NZ_JAAIVJ010000002.1"/>
</dbReference>
<organism evidence="1 2">
    <name type="scientific">Tabrizicola oligotrophica</name>
    <dbReference type="NCBI Taxonomy" id="2710650"/>
    <lineage>
        <taxon>Bacteria</taxon>
        <taxon>Pseudomonadati</taxon>
        <taxon>Pseudomonadota</taxon>
        <taxon>Alphaproteobacteria</taxon>
        <taxon>Rhodobacterales</taxon>
        <taxon>Paracoccaceae</taxon>
        <taxon>Tabrizicola</taxon>
    </lineage>
</organism>
<protein>
    <recommendedName>
        <fullName evidence="3">Response regulatory domain-containing protein</fullName>
    </recommendedName>
</protein>
<dbReference type="Proteomes" id="UP000477782">
    <property type="component" value="Unassembled WGS sequence"/>
</dbReference>
<evidence type="ECO:0000313" key="1">
    <source>
        <dbReference type="EMBL" id="NEY89874.1"/>
    </source>
</evidence>
<keyword evidence="2" id="KW-1185">Reference proteome</keyword>
<comment type="caution">
    <text evidence="1">The sequence shown here is derived from an EMBL/GenBank/DDBJ whole genome shotgun (WGS) entry which is preliminary data.</text>
</comment>
<evidence type="ECO:0000313" key="2">
    <source>
        <dbReference type="Proteomes" id="UP000477782"/>
    </source>
</evidence>
<reference evidence="1 2" key="1">
    <citation type="submission" date="2020-02" db="EMBL/GenBank/DDBJ databases">
        <authorList>
            <person name="Chen W.-M."/>
        </authorList>
    </citation>
    <scope>NUCLEOTIDE SEQUENCE [LARGE SCALE GENOMIC DNA]</scope>
    <source>
        <strain evidence="1 2">KMS-5</strain>
    </source>
</reference>
<evidence type="ECO:0008006" key="3">
    <source>
        <dbReference type="Google" id="ProtNLM"/>
    </source>
</evidence>